<evidence type="ECO:0000313" key="1">
    <source>
        <dbReference type="EMBL" id="CAB4711678.1"/>
    </source>
</evidence>
<dbReference type="EMBL" id="CAEZYB010000127">
    <property type="protein sequence ID" value="CAB4711678.1"/>
    <property type="molecule type" value="Genomic_DNA"/>
</dbReference>
<sequence>MTSTLFPMRRIATLNGNTFDHQTSWPCVRATILTTPALRKVGARRPSGAAAPKHAVVAPNSRASFPTLRATRGLGRSIFPGSRTTLTPNCESHCSSYPWAPSCADVYTTTLPLGSLSIRPIIKVSIPPARGPKSFVTNSVVATSESSRCYKS</sequence>
<organism evidence="1">
    <name type="scientific">freshwater metagenome</name>
    <dbReference type="NCBI Taxonomy" id="449393"/>
    <lineage>
        <taxon>unclassified sequences</taxon>
        <taxon>metagenomes</taxon>
        <taxon>ecological metagenomes</taxon>
    </lineage>
</organism>
<dbReference type="AlphaFoldDB" id="A0A6J6QRW4"/>
<name>A0A6J6QRW4_9ZZZZ</name>
<gene>
    <name evidence="1" type="ORF">UFOPK2646_01010</name>
</gene>
<proteinExistence type="predicted"/>
<reference evidence="1" key="1">
    <citation type="submission" date="2020-05" db="EMBL/GenBank/DDBJ databases">
        <authorList>
            <person name="Chiriac C."/>
            <person name="Salcher M."/>
            <person name="Ghai R."/>
            <person name="Kavagutti S V."/>
        </authorList>
    </citation>
    <scope>NUCLEOTIDE SEQUENCE</scope>
</reference>
<protein>
    <submittedName>
        <fullName evidence="1">Unannotated protein</fullName>
    </submittedName>
</protein>
<accession>A0A6J6QRW4</accession>